<accession>A0A7I7Y1M3</accession>
<proteinExistence type="predicted"/>
<dbReference type="EMBL" id="AP022612">
    <property type="protein sequence ID" value="BBZ35469.1"/>
    <property type="molecule type" value="Genomic_DNA"/>
</dbReference>
<gene>
    <name evidence="1" type="ORF">MCNF_40740</name>
</gene>
<sequence length="111" mass="12153">MTARIVFGNLALVGLAIAGALSLFPLWRSRTLSPDAIKRRTYWSGTVIATVCMFLAAWPDWRVGLFVSTAVGLTLVVLAGRYTRHIKIRGRVYGMPGANVPDRPPSRAPED</sequence>
<dbReference type="Proteomes" id="UP000466931">
    <property type="component" value="Chromosome"/>
</dbReference>
<evidence type="ECO:0000313" key="2">
    <source>
        <dbReference type="Proteomes" id="UP000466931"/>
    </source>
</evidence>
<protein>
    <submittedName>
        <fullName evidence="1">Uncharacterized protein</fullName>
    </submittedName>
</protein>
<reference evidence="1" key="2">
    <citation type="submission" date="2020-02" db="EMBL/GenBank/DDBJ databases">
        <authorList>
            <person name="Matsumoto Y."/>
            <person name="Motooka D."/>
            <person name="Nakamura S."/>
        </authorList>
    </citation>
    <scope>NUCLEOTIDE SEQUENCE</scope>
    <source>
        <strain evidence="1">JCM 13671</strain>
    </source>
</reference>
<evidence type="ECO:0000313" key="1">
    <source>
        <dbReference type="EMBL" id="BBZ35469.1"/>
    </source>
</evidence>
<name>A0A7I7Y1M3_9MYCO</name>
<reference evidence="1" key="1">
    <citation type="journal article" date="2019" name="Emerg. Microbes Infect.">
        <title>Comprehensive subspecies identification of 175 nontuberculous mycobacteria species based on 7547 genomic profiles.</title>
        <authorList>
            <person name="Matsumoto Y."/>
            <person name="Kinjo T."/>
            <person name="Motooka D."/>
            <person name="Nabeya D."/>
            <person name="Jung N."/>
            <person name="Uechi K."/>
            <person name="Horii T."/>
            <person name="Iida T."/>
            <person name="Fujita J."/>
            <person name="Nakamura S."/>
        </authorList>
    </citation>
    <scope>NUCLEOTIDE SEQUENCE [LARGE SCALE GENOMIC DNA]</scope>
    <source>
        <strain evidence="1">JCM 13671</strain>
    </source>
</reference>
<dbReference type="OrthoDB" id="4731424at2"/>
<dbReference type="AlphaFoldDB" id="A0A7I7Y1M3"/>
<organism evidence="1 2">
    <name type="scientific">Mycolicibacterium confluentis</name>
    <dbReference type="NCBI Taxonomy" id="28047"/>
    <lineage>
        <taxon>Bacteria</taxon>
        <taxon>Bacillati</taxon>
        <taxon>Actinomycetota</taxon>
        <taxon>Actinomycetes</taxon>
        <taxon>Mycobacteriales</taxon>
        <taxon>Mycobacteriaceae</taxon>
        <taxon>Mycolicibacterium</taxon>
    </lineage>
</organism>
<dbReference type="RefSeq" id="WP_085155968.1">
    <property type="nucleotide sequence ID" value="NZ_AP022612.1"/>
</dbReference>
<keyword evidence="2" id="KW-1185">Reference proteome</keyword>